<proteinExistence type="predicted"/>
<dbReference type="Proteomes" id="UP001604277">
    <property type="component" value="Unassembled WGS sequence"/>
</dbReference>
<dbReference type="PANTHER" id="PTHR46871">
    <property type="entry name" value="BROMO-ADJACENT HOMOLOGY (BAH) DOMAIN-CONTAINING PROTEIN"/>
    <property type="match status" value="1"/>
</dbReference>
<comment type="caution">
    <text evidence="1">The sequence shown here is derived from an EMBL/GenBank/DDBJ whole genome shotgun (WGS) entry which is preliminary data.</text>
</comment>
<accession>A0ABD1W391</accession>
<keyword evidence="2" id="KW-1185">Reference proteome</keyword>
<evidence type="ECO:0000313" key="2">
    <source>
        <dbReference type="Proteomes" id="UP001604277"/>
    </source>
</evidence>
<evidence type="ECO:0000313" key="1">
    <source>
        <dbReference type="EMBL" id="KAL2544122.1"/>
    </source>
</evidence>
<dbReference type="AlphaFoldDB" id="A0ABD1W391"/>
<organism evidence="1 2">
    <name type="scientific">Forsythia ovata</name>
    <dbReference type="NCBI Taxonomy" id="205694"/>
    <lineage>
        <taxon>Eukaryota</taxon>
        <taxon>Viridiplantae</taxon>
        <taxon>Streptophyta</taxon>
        <taxon>Embryophyta</taxon>
        <taxon>Tracheophyta</taxon>
        <taxon>Spermatophyta</taxon>
        <taxon>Magnoliopsida</taxon>
        <taxon>eudicotyledons</taxon>
        <taxon>Gunneridae</taxon>
        <taxon>Pentapetalae</taxon>
        <taxon>asterids</taxon>
        <taxon>lamiids</taxon>
        <taxon>Lamiales</taxon>
        <taxon>Oleaceae</taxon>
        <taxon>Forsythieae</taxon>
        <taxon>Forsythia</taxon>
    </lineage>
</organism>
<sequence length="176" mass="18943">MFPGNLKKFVDSINLLKQKLLEALLLVHQSIMLSYHIIRYSPGKHGETGGWKGCFKQFKISALPWPASIMMGKEKSGADGGSTTSDSSGSIHSDMSFIWPGAAVPAIAALEKAAASILNNAVLAQLLLSGELEPSQILNMSPNELEEGVTAEEIASLKRRGTCRLFSVVLSDDRVD</sequence>
<dbReference type="EMBL" id="JBFOLJ010000004">
    <property type="protein sequence ID" value="KAL2544122.1"/>
    <property type="molecule type" value="Genomic_DNA"/>
</dbReference>
<protein>
    <submittedName>
        <fullName evidence="1">Chromatin remodeling protein like</fullName>
    </submittedName>
</protein>
<reference evidence="2" key="1">
    <citation type="submission" date="2024-07" db="EMBL/GenBank/DDBJ databases">
        <title>Two chromosome-level genome assemblies of Korean endemic species Abeliophyllum distichum and Forsythia ovata (Oleaceae).</title>
        <authorList>
            <person name="Jang H."/>
        </authorList>
    </citation>
    <scope>NUCLEOTIDE SEQUENCE [LARGE SCALE GENOMIC DNA]</scope>
</reference>
<name>A0ABD1W391_9LAMI</name>
<gene>
    <name evidence="1" type="ORF">Fot_13355</name>
</gene>
<dbReference type="PANTHER" id="PTHR46871:SF1">
    <property type="entry name" value="BROMO-ADJACENT HOMOLOGY (BAH) DOMAIN-CONTAINING PROTEIN"/>
    <property type="match status" value="1"/>
</dbReference>